<evidence type="ECO:0000313" key="8">
    <source>
        <dbReference type="EMBL" id="KIV85483.1"/>
    </source>
</evidence>
<dbReference type="InterPro" id="IPR023035">
    <property type="entry name" value="Ribosomal_uS9_bac/plastid"/>
</dbReference>
<gene>
    <name evidence="8" type="ORF">PV11_01175</name>
</gene>
<dbReference type="PROSITE" id="PS00360">
    <property type="entry name" value="RIBOSOMAL_S9"/>
    <property type="match status" value="1"/>
</dbReference>
<dbReference type="InterPro" id="IPR014721">
    <property type="entry name" value="Ribsml_uS5_D2-typ_fold_subgr"/>
</dbReference>
<dbReference type="SUPFAM" id="SSF54211">
    <property type="entry name" value="Ribosomal protein S5 domain 2-like"/>
    <property type="match status" value="1"/>
</dbReference>
<sequence length="312" mass="34746">MATPTKALPSAISWTCRQCRLLRGGFETRAQTARLPPSVRRQDFSTTRSSYAEVQIRAAPEIDLSDPEAIPARIVPASPSYFTASPLFNDHVLLLQSLVKKHSSLPIAPPDLTPRAAWLKLSQYRSSVGEKIAASKYTKVLQLLTRLNKIHPKIRPKEVKQILDEFRRPGSEELQKAKPGKIDEYGRSTAIGRRKESSAKVYLVEGTGEVLVNGRSLVQAFPRLHDRESALWALKATERMDKYNIFAMVSGGGVTGQAEAITLGLAKALLVHEPALKPALRRAGCVTSDMRRVERKKPGRLKARKRPTWVKR</sequence>
<dbReference type="InterPro" id="IPR020574">
    <property type="entry name" value="Ribosomal_uS9_CS"/>
</dbReference>
<dbReference type="OrthoDB" id="10254627at2759"/>
<protein>
    <recommendedName>
        <fullName evidence="4">Small ribosomal subunit protein uS9m</fullName>
    </recommendedName>
    <alternativeName>
        <fullName evidence="5">37S ribosomal protein S9, mitochondrial</fullName>
    </alternativeName>
</protein>
<dbReference type="GO" id="GO:0005763">
    <property type="term" value="C:mitochondrial small ribosomal subunit"/>
    <property type="evidence" value="ECO:0007669"/>
    <property type="project" value="TreeGrafter"/>
</dbReference>
<dbReference type="NCBIfam" id="NF001099">
    <property type="entry name" value="PRK00132.1"/>
    <property type="match status" value="1"/>
</dbReference>
<dbReference type="Pfam" id="PF00380">
    <property type="entry name" value="Ribosomal_S9"/>
    <property type="match status" value="1"/>
</dbReference>
<evidence type="ECO:0000256" key="6">
    <source>
        <dbReference type="RuleBase" id="RU003815"/>
    </source>
</evidence>
<dbReference type="FunFam" id="3.30.230.10:FF:000001">
    <property type="entry name" value="30S ribosomal protein S9"/>
    <property type="match status" value="1"/>
</dbReference>
<dbReference type="EMBL" id="KN846951">
    <property type="protein sequence ID" value="KIV85483.1"/>
    <property type="molecule type" value="Genomic_DNA"/>
</dbReference>
<proteinExistence type="inferred from homology"/>
<dbReference type="Gene3D" id="3.30.230.10">
    <property type="match status" value="1"/>
</dbReference>
<reference evidence="8 9" key="1">
    <citation type="submission" date="2015-01" db="EMBL/GenBank/DDBJ databases">
        <title>The Genome Sequence of Exophiala sideris CBS121828.</title>
        <authorList>
            <consortium name="The Broad Institute Genomics Platform"/>
            <person name="Cuomo C."/>
            <person name="de Hoog S."/>
            <person name="Gorbushina A."/>
            <person name="Stielow B."/>
            <person name="Teixiera M."/>
            <person name="Abouelleil A."/>
            <person name="Chapman S.B."/>
            <person name="Priest M."/>
            <person name="Young S.K."/>
            <person name="Wortman J."/>
            <person name="Nusbaum C."/>
            <person name="Birren B."/>
        </authorList>
    </citation>
    <scope>NUCLEOTIDE SEQUENCE [LARGE SCALE GENOMIC DNA]</scope>
    <source>
        <strain evidence="8 9">CBS 121828</strain>
    </source>
</reference>
<evidence type="ECO:0000256" key="1">
    <source>
        <dbReference type="ARBA" id="ARBA00005251"/>
    </source>
</evidence>
<dbReference type="InterPro" id="IPR000754">
    <property type="entry name" value="Ribosomal_uS9"/>
</dbReference>
<evidence type="ECO:0000256" key="7">
    <source>
        <dbReference type="SAM" id="MobiDB-lite"/>
    </source>
</evidence>
<dbReference type="Proteomes" id="UP000053599">
    <property type="component" value="Unassembled WGS sequence"/>
</dbReference>
<dbReference type="GO" id="GO:0006412">
    <property type="term" value="P:translation"/>
    <property type="evidence" value="ECO:0007669"/>
    <property type="project" value="InterPro"/>
</dbReference>
<dbReference type="AlphaFoldDB" id="A0A0D1ZFH1"/>
<dbReference type="GO" id="GO:0003735">
    <property type="term" value="F:structural constituent of ribosome"/>
    <property type="evidence" value="ECO:0007669"/>
    <property type="project" value="InterPro"/>
</dbReference>
<name>A0A0D1ZFH1_9EURO</name>
<feature type="region of interest" description="Disordered" evidence="7">
    <location>
        <begin position="291"/>
        <end position="312"/>
    </location>
</feature>
<organism evidence="8 9">
    <name type="scientific">Exophiala sideris</name>
    <dbReference type="NCBI Taxonomy" id="1016849"/>
    <lineage>
        <taxon>Eukaryota</taxon>
        <taxon>Fungi</taxon>
        <taxon>Dikarya</taxon>
        <taxon>Ascomycota</taxon>
        <taxon>Pezizomycotina</taxon>
        <taxon>Eurotiomycetes</taxon>
        <taxon>Chaetothyriomycetidae</taxon>
        <taxon>Chaetothyriales</taxon>
        <taxon>Herpotrichiellaceae</taxon>
        <taxon>Exophiala</taxon>
    </lineage>
</organism>
<dbReference type="STRING" id="1016849.A0A0D1ZFH1"/>
<comment type="similarity">
    <text evidence="1 6">Belongs to the universal ribosomal protein uS9 family.</text>
</comment>
<evidence type="ECO:0000256" key="4">
    <source>
        <dbReference type="ARBA" id="ARBA00039318"/>
    </source>
</evidence>
<feature type="compositionally biased region" description="Basic residues" evidence="7">
    <location>
        <begin position="293"/>
        <end position="312"/>
    </location>
</feature>
<accession>A0A0D1ZFH1</accession>
<evidence type="ECO:0000256" key="5">
    <source>
        <dbReference type="ARBA" id="ARBA00042623"/>
    </source>
</evidence>
<dbReference type="GO" id="GO:0003723">
    <property type="term" value="F:RNA binding"/>
    <property type="evidence" value="ECO:0007669"/>
    <property type="project" value="TreeGrafter"/>
</dbReference>
<dbReference type="PANTHER" id="PTHR21569:SF1">
    <property type="entry name" value="SMALL RIBOSOMAL SUBUNIT PROTEIN US9M"/>
    <property type="match status" value="1"/>
</dbReference>
<keyword evidence="3 6" id="KW-0687">Ribonucleoprotein</keyword>
<dbReference type="HOGENOM" id="CLU_036531_2_0_1"/>
<evidence type="ECO:0000313" key="9">
    <source>
        <dbReference type="Proteomes" id="UP000053599"/>
    </source>
</evidence>
<dbReference type="PANTHER" id="PTHR21569">
    <property type="entry name" value="RIBOSOMAL PROTEIN S9"/>
    <property type="match status" value="1"/>
</dbReference>
<dbReference type="InterPro" id="IPR020568">
    <property type="entry name" value="Ribosomal_Su5_D2-typ_SF"/>
</dbReference>
<keyword evidence="2 6" id="KW-0689">Ribosomal protein</keyword>
<evidence type="ECO:0000256" key="3">
    <source>
        <dbReference type="ARBA" id="ARBA00023274"/>
    </source>
</evidence>
<evidence type="ECO:0000256" key="2">
    <source>
        <dbReference type="ARBA" id="ARBA00022980"/>
    </source>
</evidence>